<dbReference type="RefSeq" id="WP_262872746.1">
    <property type="nucleotide sequence ID" value="NZ_BAABKW010000018.1"/>
</dbReference>
<dbReference type="Pfam" id="PF14258">
    <property type="entry name" value="DUF4350"/>
    <property type="match status" value="1"/>
</dbReference>
<gene>
    <name evidence="3" type="ORF">ACFQRL_02455</name>
</gene>
<feature type="domain" description="DUF4350" evidence="2">
    <location>
        <begin position="51"/>
        <end position="220"/>
    </location>
</feature>
<evidence type="ECO:0000256" key="1">
    <source>
        <dbReference type="SAM" id="Phobius"/>
    </source>
</evidence>
<evidence type="ECO:0000313" key="4">
    <source>
        <dbReference type="Proteomes" id="UP001596507"/>
    </source>
</evidence>
<keyword evidence="1" id="KW-1133">Transmembrane helix</keyword>
<dbReference type="Proteomes" id="UP001596507">
    <property type="component" value="Unassembled WGS sequence"/>
</dbReference>
<evidence type="ECO:0000313" key="3">
    <source>
        <dbReference type="EMBL" id="MFC7267818.1"/>
    </source>
</evidence>
<keyword evidence="4" id="KW-1185">Reference proteome</keyword>
<keyword evidence="1" id="KW-0812">Transmembrane</keyword>
<proteinExistence type="predicted"/>
<feature type="transmembrane region" description="Helical" evidence="1">
    <location>
        <begin position="20"/>
        <end position="43"/>
    </location>
</feature>
<evidence type="ECO:0000259" key="2">
    <source>
        <dbReference type="Pfam" id="PF14258"/>
    </source>
</evidence>
<dbReference type="EMBL" id="JBHTBE010000001">
    <property type="protein sequence ID" value="MFC7267818.1"/>
    <property type="molecule type" value="Genomic_DNA"/>
</dbReference>
<accession>A0ABW2H9Q7</accession>
<comment type="caution">
    <text evidence="3">The sequence shown here is derived from an EMBL/GenBank/DDBJ whole genome shotgun (WGS) entry which is preliminary data.</text>
</comment>
<dbReference type="InterPro" id="IPR025646">
    <property type="entry name" value="DUF4350"/>
</dbReference>
<keyword evidence="1" id="KW-0472">Membrane</keyword>
<reference evidence="4" key="1">
    <citation type="journal article" date="2019" name="Int. J. Syst. Evol. Microbiol.">
        <title>The Global Catalogue of Microorganisms (GCM) 10K type strain sequencing project: providing services to taxonomists for standard genome sequencing and annotation.</title>
        <authorList>
            <consortium name="The Broad Institute Genomics Platform"/>
            <consortium name="The Broad Institute Genome Sequencing Center for Infectious Disease"/>
            <person name="Wu L."/>
            <person name="Ma J."/>
        </authorList>
    </citation>
    <scope>NUCLEOTIDE SEQUENCE [LARGE SCALE GENOMIC DNA]</scope>
    <source>
        <strain evidence="4">CGMCC 1.15772</strain>
    </source>
</reference>
<protein>
    <submittedName>
        <fullName evidence="3">DUF4350 domain-containing protein</fullName>
    </submittedName>
</protein>
<name>A0ABW2H9Q7_9MICO</name>
<sequence length="393" mass="40720">MSAPASTAQPARRSRTVQGWLALGAALVVVGIAGAVLAGIGGWTQRDALDPESPAPEGTMALARILADRGVEVIVARDRDEALRALATAGTTLALPDAPLLSDAAVVAMAAAADDVVLLDPRSRTLRLLVDGSSPAGIAPEATIAPACDLPEAVRSGSIMPVAVFTAGEGVTACYPAGAGSALLVADEGERRTAAVDATELFTNAHLADDGNAALAINLLGRHDRLVWYVPGDTDLTDADPSLGELTPVWVSPSIVLLLCAAVAAALWRGRRFGPLVAERLPVTVRAAETVEGRARLYARARDTRHAAAQLRHASVVRLARLVGLGAGARPGDVADAVAARIARDPAEVRSILIDHQPDTDAQLVALYERLRDLEGAAHAALHPEGNPDDRDR</sequence>
<organism evidence="3 4">
    <name type="scientific">Microbacterium fluvii</name>
    <dbReference type="NCBI Taxonomy" id="415215"/>
    <lineage>
        <taxon>Bacteria</taxon>
        <taxon>Bacillati</taxon>
        <taxon>Actinomycetota</taxon>
        <taxon>Actinomycetes</taxon>
        <taxon>Micrococcales</taxon>
        <taxon>Microbacteriaceae</taxon>
        <taxon>Microbacterium</taxon>
    </lineage>
</organism>